<evidence type="ECO:0000313" key="2">
    <source>
        <dbReference type="EMBL" id="RKP24361.1"/>
    </source>
</evidence>
<gene>
    <name evidence="2" type="ORF">SYNPS1DRAFT_17322</name>
</gene>
<dbReference type="EMBL" id="KZ990271">
    <property type="protein sequence ID" value="RKP24361.1"/>
    <property type="molecule type" value="Genomic_DNA"/>
</dbReference>
<dbReference type="AlphaFoldDB" id="A0A4P9YYE7"/>
<keyword evidence="1" id="KW-1133">Transmembrane helix</keyword>
<dbReference type="OrthoDB" id="6375174at2759"/>
<keyword evidence="1" id="KW-0472">Membrane</keyword>
<dbReference type="Proteomes" id="UP000278143">
    <property type="component" value="Unassembled WGS sequence"/>
</dbReference>
<organism evidence="2 3">
    <name type="scientific">Syncephalis pseudoplumigaleata</name>
    <dbReference type="NCBI Taxonomy" id="1712513"/>
    <lineage>
        <taxon>Eukaryota</taxon>
        <taxon>Fungi</taxon>
        <taxon>Fungi incertae sedis</taxon>
        <taxon>Zoopagomycota</taxon>
        <taxon>Zoopagomycotina</taxon>
        <taxon>Zoopagomycetes</taxon>
        <taxon>Zoopagales</taxon>
        <taxon>Piptocephalidaceae</taxon>
        <taxon>Syncephalis</taxon>
    </lineage>
</organism>
<keyword evidence="3" id="KW-1185">Reference proteome</keyword>
<evidence type="ECO:0000256" key="1">
    <source>
        <dbReference type="SAM" id="Phobius"/>
    </source>
</evidence>
<accession>A0A4P9YYE7</accession>
<keyword evidence="1" id="KW-0812">Transmembrane</keyword>
<reference evidence="3" key="1">
    <citation type="journal article" date="2018" name="Nat. Microbiol.">
        <title>Leveraging single-cell genomics to expand the fungal tree of life.</title>
        <authorList>
            <person name="Ahrendt S.R."/>
            <person name="Quandt C.A."/>
            <person name="Ciobanu D."/>
            <person name="Clum A."/>
            <person name="Salamov A."/>
            <person name="Andreopoulos B."/>
            <person name="Cheng J.F."/>
            <person name="Woyke T."/>
            <person name="Pelin A."/>
            <person name="Henrissat B."/>
            <person name="Reynolds N.K."/>
            <person name="Benny G.L."/>
            <person name="Smith M.E."/>
            <person name="James T.Y."/>
            <person name="Grigoriev I.V."/>
        </authorList>
    </citation>
    <scope>NUCLEOTIDE SEQUENCE [LARGE SCALE GENOMIC DNA]</scope>
    <source>
        <strain evidence="3">Benny S71-1</strain>
    </source>
</reference>
<sequence>LSMCTVQYRAYCGSKARYMNEQFIEGFDLDLITLPDNLPSWFMHQRHMLVMHGRLGCSSARLMLMFIAVAQRRRRLLRGRDAANG</sequence>
<feature type="transmembrane region" description="Helical" evidence="1">
    <location>
        <begin position="49"/>
        <end position="70"/>
    </location>
</feature>
<evidence type="ECO:0000313" key="3">
    <source>
        <dbReference type="Proteomes" id="UP000278143"/>
    </source>
</evidence>
<name>A0A4P9YYE7_9FUNG</name>
<proteinExistence type="predicted"/>
<protein>
    <submittedName>
        <fullName evidence="2">Uncharacterized protein</fullName>
    </submittedName>
</protein>
<feature type="non-terminal residue" evidence="2">
    <location>
        <position position="1"/>
    </location>
</feature>